<reference evidence="2" key="1">
    <citation type="submission" date="2019-04" db="EMBL/GenBank/DDBJ databases">
        <title>Sequencing of skin fungus with MAO and IRED activity.</title>
        <authorList>
            <person name="Marsaioli A.J."/>
            <person name="Bonatto J.M.C."/>
            <person name="Reis Junior O."/>
        </authorList>
    </citation>
    <scope>NUCLEOTIDE SEQUENCE</scope>
    <source>
        <strain evidence="2">30M1</strain>
    </source>
</reference>
<evidence type="ECO:0000256" key="1">
    <source>
        <dbReference type="SAM" id="Coils"/>
    </source>
</evidence>
<feature type="coiled-coil region" evidence="1">
    <location>
        <begin position="144"/>
        <end position="171"/>
    </location>
</feature>
<dbReference type="OrthoDB" id="3791457at2759"/>
<proteinExistence type="predicted"/>
<evidence type="ECO:0000313" key="2">
    <source>
        <dbReference type="EMBL" id="KAF3002934.1"/>
    </source>
</evidence>
<protein>
    <submittedName>
        <fullName evidence="2">Uncharacterized protein</fullName>
    </submittedName>
</protein>
<gene>
    <name evidence="2" type="ORF">E8E13_003429</name>
</gene>
<dbReference type="EMBL" id="SWKU01000010">
    <property type="protein sequence ID" value="KAF3002934.1"/>
    <property type="molecule type" value="Genomic_DNA"/>
</dbReference>
<comment type="caution">
    <text evidence="2">The sequence shown here is derived from an EMBL/GenBank/DDBJ whole genome shotgun (WGS) entry which is preliminary data.</text>
</comment>
<dbReference type="Proteomes" id="UP000801428">
    <property type="component" value="Unassembled WGS sequence"/>
</dbReference>
<keyword evidence="3" id="KW-1185">Reference proteome</keyword>
<organism evidence="2 3">
    <name type="scientific">Curvularia kusanoi</name>
    <name type="common">Cochliobolus kusanoi</name>
    <dbReference type="NCBI Taxonomy" id="90978"/>
    <lineage>
        <taxon>Eukaryota</taxon>
        <taxon>Fungi</taxon>
        <taxon>Dikarya</taxon>
        <taxon>Ascomycota</taxon>
        <taxon>Pezizomycotina</taxon>
        <taxon>Dothideomycetes</taxon>
        <taxon>Pleosporomycetidae</taxon>
        <taxon>Pleosporales</taxon>
        <taxon>Pleosporineae</taxon>
        <taxon>Pleosporaceae</taxon>
        <taxon>Curvularia</taxon>
    </lineage>
</organism>
<keyword evidence="1" id="KW-0175">Coiled coil</keyword>
<name>A0A9P4WBH9_CURKU</name>
<accession>A0A9P4WBH9</accession>
<dbReference type="AlphaFoldDB" id="A0A9P4WBH9"/>
<sequence length="379" mass="43001">MSLPPMTTNPYRDLSTTELEAVLIKLHDESDAHIARWEKKVAEARARAEEKKRLSAMDKPSIQQRVAPTATEIMATTQKLSQTELELKVAKHNATKMAEGYKRLEAKHLHAEKIQIRLKNENRILYKTIASLTTDLEATAARVESDLQIENDDLRKEIAQLRSELKHQTEKCQAKDTTIAEMKRDIVAFQEFMAVEQESDSQNFLHRHDACNEMEALLREQAHMDSLRFADLEEKMEVVKAERDDLHNKLKAVHESFSIQCSGTWDCTSCVPHLEHAVRSSRAAEACALQSADQAIRDRMHAYEQLHRLHKQASQYGLARDESWVGSPYTPDMSSATASPTHAPDLYYAGVDRNSNSSVFSDFIPSSFSQTVTPICMVH</sequence>
<evidence type="ECO:0000313" key="3">
    <source>
        <dbReference type="Proteomes" id="UP000801428"/>
    </source>
</evidence>